<feature type="domain" description="Putative Flp pilus-assembly TadG-like N-terminal" evidence="1">
    <location>
        <begin position="10"/>
        <end position="55"/>
    </location>
</feature>
<evidence type="ECO:0000313" key="3">
    <source>
        <dbReference type="Proteomes" id="UP000533476"/>
    </source>
</evidence>
<evidence type="ECO:0000259" key="1">
    <source>
        <dbReference type="Pfam" id="PF13400"/>
    </source>
</evidence>
<dbReference type="Pfam" id="PF13400">
    <property type="entry name" value="Tad"/>
    <property type="match status" value="1"/>
</dbReference>
<gene>
    <name evidence="2" type="ORF">HIJ39_19110</name>
</gene>
<dbReference type="InterPro" id="IPR028087">
    <property type="entry name" value="Tad_N"/>
</dbReference>
<reference evidence="2 3" key="1">
    <citation type="submission" date="2020-04" db="EMBL/GenBank/DDBJ databases">
        <authorList>
            <person name="Zhang R."/>
            <person name="Schippers A."/>
        </authorList>
    </citation>
    <scope>NUCLEOTIDE SEQUENCE [LARGE SCALE GENOMIC DNA]</scope>
    <source>
        <strain evidence="2 3">DSM 109850</strain>
    </source>
</reference>
<protein>
    <recommendedName>
        <fullName evidence="1">Putative Flp pilus-assembly TadG-like N-terminal domain-containing protein</fullName>
    </recommendedName>
</protein>
<dbReference type="Proteomes" id="UP000533476">
    <property type="component" value="Unassembled WGS sequence"/>
</dbReference>
<evidence type="ECO:0000313" key="2">
    <source>
        <dbReference type="EMBL" id="NMP24435.1"/>
    </source>
</evidence>
<accession>A0A7Y0L8I2</accession>
<dbReference type="EMBL" id="JABBVZ010000111">
    <property type="protein sequence ID" value="NMP24435.1"/>
    <property type="molecule type" value="Genomic_DNA"/>
</dbReference>
<sequence>MRIDLKNRRGQALPLVALFSGVLVGATALTVDVGRVYVVHNQARAAVSAAALAAAKVITQEVNAAIAADPSTPPSWSSIATAPAQAAADAVYEANMKGSLPSSGLNQEPTVIFEPVSSITLQNYPPGTSQYNTWSAYQGMMVVQVAARGAVSMDFGVAVGVPRVTVSAHAASMVGLETGVPESLLLPLALPASGDSGDALPVPNDMWTSYVQPGQSYFLYRGNKSGHEPSLPPGAPSGTIPVSFLNLFGSGNDGILAYTAGGYVQVGKTVAVHGKTGSAEWNTLGSLPANETVMLPVGDSVHNGNGDVAIVGFVTATVVGSNGSNGTNAGFVLTIKQVYAETPQAALSGIPSTSSGYSPTASYRLIATP</sequence>
<proteinExistence type="predicted"/>
<name>A0A7Y0L8I2_9FIRM</name>
<dbReference type="AlphaFoldDB" id="A0A7Y0L8I2"/>
<comment type="caution">
    <text evidence="2">The sequence shown here is derived from an EMBL/GenBank/DDBJ whole genome shotgun (WGS) entry which is preliminary data.</text>
</comment>
<dbReference type="RefSeq" id="WP_169102554.1">
    <property type="nucleotide sequence ID" value="NZ_JABBVZ010000111.1"/>
</dbReference>
<organism evidence="2 3">
    <name type="scientific">Sulfobacillus harzensis</name>
    <dbReference type="NCBI Taxonomy" id="2729629"/>
    <lineage>
        <taxon>Bacteria</taxon>
        <taxon>Bacillati</taxon>
        <taxon>Bacillota</taxon>
        <taxon>Clostridia</taxon>
        <taxon>Eubacteriales</taxon>
        <taxon>Clostridiales Family XVII. Incertae Sedis</taxon>
        <taxon>Sulfobacillus</taxon>
    </lineage>
</organism>
<keyword evidence="3" id="KW-1185">Reference proteome</keyword>